<dbReference type="AlphaFoldDB" id="A0A7C3ZKH6"/>
<evidence type="ECO:0000313" key="2">
    <source>
        <dbReference type="EMBL" id="HGG03520.1"/>
    </source>
</evidence>
<feature type="domain" description="Glucose-6-phosphate dehydrogenase NAD-binding" evidence="1">
    <location>
        <begin position="6"/>
        <end position="89"/>
    </location>
</feature>
<evidence type="ECO:0000259" key="1">
    <source>
        <dbReference type="Pfam" id="PF00479"/>
    </source>
</evidence>
<proteinExistence type="predicted"/>
<accession>A0A7C3ZKH6</accession>
<sequence length="97" mass="10939">MAKTLILHGSSGDLSQRQILPALLILHKTGQLNSMKIIALAMEPWDTDTFASKMWEAMLAKNSVPKGYTESDWLDFVQEKVLYMNLNLEVSDEKQVA</sequence>
<gene>
    <name evidence="2" type="ORF">ENR15_23490</name>
</gene>
<dbReference type="GO" id="GO:0050661">
    <property type="term" value="F:NADP binding"/>
    <property type="evidence" value="ECO:0007669"/>
    <property type="project" value="InterPro"/>
</dbReference>
<dbReference type="GO" id="GO:0006006">
    <property type="term" value="P:glucose metabolic process"/>
    <property type="evidence" value="ECO:0007669"/>
    <property type="project" value="InterPro"/>
</dbReference>
<dbReference type="SUPFAM" id="SSF51735">
    <property type="entry name" value="NAD(P)-binding Rossmann-fold domains"/>
    <property type="match status" value="1"/>
</dbReference>
<organism evidence="2">
    <name type="scientific">Planktothricoides sp. SpSt-374</name>
    <dbReference type="NCBI Taxonomy" id="2282167"/>
    <lineage>
        <taxon>Bacteria</taxon>
        <taxon>Bacillati</taxon>
        <taxon>Cyanobacteriota</taxon>
        <taxon>Cyanophyceae</taxon>
        <taxon>Oscillatoriophycideae</taxon>
        <taxon>Oscillatoriales</taxon>
        <taxon>Oscillatoriaceae</taxon>
        <taxon>Planktothricoides</taxon>
    </lineage>
</organism>
<dbReference type="InterPro" id="IPR022674">
    <property type="entry name" value="G6P_DH_NAD-bd"/>
</dbReference>
<reference evidence="2" key="1">
    <citation type="journal article" date="2020" name="mSystems">
        <title>Genome- and Community-Level Interaction Insights into Carbon Utilization and Element Cycling Functions of Hydrothermarchaeota in Hydrothermal Sediment.</title>
        <authorList>
            <person name="Zhou Z."/>
            <person name="Liu Y."/>
            <person name="Xu W."/>
            <person name="Pan J."/>
            <person name="Luo Z.H."/>
            <person name="Li M."/>
        </authorList>
    </citation>
    <scope>NUCLEOTIDE SEQUENCE [LARGE SCALE GENOMIC DNA]</scope>
    <source>
        <strain evidence="2">SpSt-374</strain>
    </source>
</reference>
<protein>
    <recommendedName>
        <fullName evidence="1">Glucose-6-phosphate dehydrogenase NAD-binding domain-containing protein</fullName>
    </recommendedName>
</protein>
<dbReference type="GO" id="GO:0016614">
    <property type="term" value="F:oxidoreductase activity, acting on CH-OH group of donors"/>
    <property type="evidence" value="ECO:0007669"/>
    <property type="project" value="InterPro"/>
</dbReference>
<dbReference type="EMBL" id="DSPX01000245">
    <property type="protein sequence ID" value="HGG03520.1"/>
    <property type="molecule type" value="Genomic_DNA"/>
</dbReference>
<dbReference type="Pfam" id="PF00479">
    <property type="entry name" value="G6PD_N"/>
    <property type="match status" value="1"/>
</dbReference>
<dbReference type="InterPro" id="IPR036291">
    <property type="entry name" value="NAD(P)-bd_dom_sf"/>
</dbReference>
<dbReference type="Gene3D" id="3.40.50.720">
    <property type="entry name" value="NAD(P)-binding Rossmann-like Domain"/>
    <property type="match status" value="1"/>
</dbReference>
<name>A0A7C3ZKH6_9CYAN</name>
<comment type="caution">
    <text evidence="2">The sequence shown here is derived from an EMBL/GenBank/DDBJ whole genome shotgun (WGS) entry which is preliminary data.</text>
</comment>